<sequence>MVLAHPAAAQVQTREAALAQDAGEYARLYHVPPDEALRRLRAQNDSVAATDAIARRYRDRLAGISVQHRPDYRYIVYLTGDLPVAELHIPAAGTTVPVTFRTGAKATRDRVIWAITYHQAAIRAALPSPPSMGLDPRTGELVVIVGNAVAAADGGAAALDARLEELTGVPVQVRVLEHTDVNLDLHGGGRLDGISPSDGKRYRCTTGFAVTDGMRTGITTAAHCLDDMTYYDPQRRSTPLSFIGQWGWGYHDVQIHSGTAPERPLIYSDTARTIERPVELQRSKPSTRAGDFVCHRGESTGYSCAEVELLDFAPAGELCGGACLPTWVTVAGPGCKGGDSGGPVFSGTTAFGVVKGASYRRDGSCAFYFYMSLDYLPAPWSLLVDTGAAAPLRRGPIQNHH</sequence>
<evidence type="ECO:0000313" key="1">
    <source>
        <dbReference type="EMBL" id="TGX55252.1"/>
    </source>
</evidence>
<dbReference type="SUPFAM" id="SSF50494">
    <property type="entry name" value="Trypsin-like serine proteases"/>
    <property type="match status" value="1"/>
</dbReference>
<dbReference type="EMBL" id="SRXT01000002">
    <property type="protein sequence ID" value="TGX55252.1"/>
    <property type="molecule type" value="Genomic_DNA"/>
</dbReference>
<comment type="caution">
    <text evidence="1">The sequence shown here is derived from an EMBL/GenBank/DDBJ whole genome shotgun (WGS) entry which is preliminary data.</text>
</comment>
<keyword evidence="2" id="KW-1185">Reference proteome</keyword>
<protein>
    <recommendedName>
        <fullName evidence="3">Trypsin-like serine protease</fullName>
    </recommendedName>
</protein>
<reference evidence="1 2" key="1">
    <citation type="submission" date="2019-04" db="EMBL/GenBank/DDBJ databases">
        <title>Sphingomonas psychrotolerans sp. nov., isolated from soil in the Tianshan Mountains, Xinjiang, China.</title>
        <authorList>
            <person name="Luo Y."/>
            <person name="Sheng H."/>
        </authorList>
    </citation>
    <scope>NUCLEOTIDE SEQUENCE [LARGE SCALE GENOMIC DNA]</scope>
    <source>
        <strain evidence="1 2">ZFGT-11</strain>
    </source>
</reference>
<organism evidence="1 2">
    <name type="scientific">Sphingomonas gei</name>
    <dbReference type="NCBI Taxonomy" id="1395960"/>
    <lineage>
        <taxon>Bacteria</taxon>
        <taxon>Pseudomonadati</taxon>
        <taxon>Pseudomonadota</taxon>
        <taxon>Alphaproteobacteria</taxon>
        <taxon>Sphingomonadales</taxon>
        <taxon>Sphingomonadaceae</taxon>
        <taxon>Sphingomonas</taxon>
    </lineage>
</organism>
<dbReference type="Gene3D" id="2.40.10.10">
    <property type="entry name" value="Trypsin-like serine proteases"/>
    <property type="match status" value="2"/>
</dbReference>
<name>A0A4V3QZS3_9SPHN</name>
<dbReference type="OrthoDB" id="8781117at2"/>
<dbReference type="Proteomes" id="UP000306147">
    <property type="component" value="Unassembled WGS sequence"/>
</dbReference>
<evidence type="ECO:0000313" key="2">
    <source>
        <dbReference type="Proteomes" id="UP000306147"/>
    </source>
</evidence>
<proteinExistence type="predicted"/>
<dbReference type="AlphaFoldDB" id="A0A4V3QZS3"/>
<dbReference type="InterPro" id="IPR043504">
    <property type="entry name" value="Peptidase_S1_PA_chymotrypsin"/>
</dbReference>
<dbReference type="InterPro" id="IPR009003">
    <property type="entry name" value="Peptidase_S1_PA"/>
</dbReference>
<evidence type="ECO:0008006" key="3">
    <source>
        <dbReference type="Google" id="ProtNLM"/>
    </source>
</evidence>
<gene>
    <name evidence="1" type="ORF">E5A73_05950</name>
</gene>
<accession>A0A4V3QZS3</accession>